<reference evidence="4 5" key="1">
    <citation type="journal article" date="2023" name="Insect Mol. Biol.">
        <title>Genome sequencing provides insights into the evolution of gene families encoding plant cell wall-degrading enzymes in longhorned beetles.</title>
        <authorList>
            <person name="Shin N.R."/>
            <person name="Okamura Y."/>
            <person name="Kirsch R."/>
            <person name="Pauchet Y."/>
        </authorList>
    </citation>
    <scope>NUCLEOTIDE SEQUENCE [LARGE SCALE GENOMIC DNA]</scope>
    <source>
        <strain evidence="4">EAD_L_NR</strain>
    </source>
</reference>
<feature type="domain" description="Helitron helicase-like" evidence="3">
    <location>
        <begin position="97"/>
        <end position="265"/>
    </location>
</feature>
<comment type="cofactor">
    <cofactor evidence="1">
        <name>Mg(2+)</name>
        <dbReference type="ChEBI" id="CHEBI:18420"/>
    </cofactor>
</comment>
<evidence type="ECO:0000256" key="1">
    <source>
        <dbReference type="RuleBase" id="RU363044"/>
    </source>
</evidence>
<dbReference type="InterPro" id="IPR010285">
    <property type="entry name" value="DNA_helicase_pif1-like_DEAD"/>
</dbReference>
<keyword evidence="1" id="KW-0233">DNA recombination</keyword>
<comment type="similarity">
    <text evidence="1">Belongs to the helicase family.</text>
</comment>
<dbReference type="PANTHER" id="PTHR10492">
    <property type="match status" value="1"/>
</dbReference>
<protein>
    <recommendedName>
        <fullName evidence="1">ATP-dependent DNA helicase</fullName>
        <ecNumber evidence="1">5.6.2.3</ecNumber>
    </recommendedName>
</protein>
<evidence type="ECO:0000259" key="2">
    <source>
        <dbReference type="Pfam" id="PF05970"/>
    </source>
</evidence>
<dbReference type="InterPro" id="IPR025476">
    <property type="entry name" value="Helitron_helicase-like"/>
</dbReference>
<comment type="catalytic activity">
    <reaction evidence="1">
        <text>ATP + H2O = ADP + phosphate + H(+)</text>
        <dbReference type="Rhea" id="RHEA:13065"/>
        <dbReference type="ChEBI" id="CHEBI:15377"/>
        <dbReference type="ChEBI" id="CHEBI:15378"/>
        <dbReference type="ChEBI" id="CHEBI:30616"/>
        <dbReference type="ChEBI" id="CHEBI:43474"/>
        <dbReference type="ChEBI" id="CHEBI:456216"/>
        <dbReference type="EC" id="5.6.2.3"/>
    </reaction>
</comment>
<dbReference type="GO" id="GO:0016787">
    <property type="term" value="F:hydrolase activity"/>
    <property type="evidence" value="ECO:0007669"/>
    <property type="project" value="UniProtKB-KW"/>
</dbReference>
<keyword evidence="1" id="KW-0547">Nucleotide-binding</keyword>
<dbReference type="GO" id="GO:0000723">
    <property type="term" value="P:telomere maintenance"/>
    <property type="evidence" value="ECO:0007669"/>
    <property type="project" value="InterPro"/>
</dbReference>
<dbReference type="EMBL" id="JANEYG010000198">
    <property type="protein sequence ID" value="KAJ8911351.1"/>
    <property type="molecule type" value="Genomic_DNA"/>
</dbReference>
<evidence type="ECO:0000313" key="5">
    <source>
        <dbReference type="Proteomes" id="UP001159042"/>
    </source>
</evidence>
<proteinExistence type="inferred from homology"/>
<feature type="domain" description="DNA helicase Pif1-like DEAD-box helicase" evidence="2">
    <location>
        <begin position="682"/>
        <end position="758"/>
    </location>
</feature>
<evidence type="ECO:0000259" key="3">
    <source>
        <dbReference type="Pfam" id="PF14214"/>
    </source>
</evidence>
<dbReference type="AlphaFoldDB" id="A0AAV8VBQ0"/>
<name>A0AAV8VBQ0_9CUCU</name>
<keyword evidence="1" id="KW-0347">Helicase</keyword>
<dbReference type="GO" id="GO:0005524">
    <property type="term" value="F:ATP binding"/>
    <property type="evidence" value="ECO:0007669"/>
    <property type="project" value="UniProtKB-KW"/>
</dbReference>
<accession>A0AAV8VBQ0</accession>
<gene>
    <name evidence="4" type="ORF">NQ315_011644</name>
</gene>
<dbReference type="GO" id="GO:0006310">
    <property type="term" value="P:DNA recombination"/>
    <property type="evidence" value="ECO:0007669"/>
    <property type="project" value="UniProtKB-KW"/>
</dbReference>
<comment type="caution">
    <text evidence="4">The sequence shown here is derived from an EMBL/GenBank/DDBJ whole genome shotgun (WGS) entry which is preliminary data.</text>
</comment>
<dbReference type="Proteomes" id="UP001159042">
    <property type="component" value="Unassembled WGS sequence"/>
</dbReference>
<dbReference type="InterPro" id="IPR027417">
    <property type="entry name" value="P-loop_NTPase"/>
</dbReference>
<dbReference type="Pfam" id="PF14214">
    <property type="entry name" value="Helitron_like_N"/>
    <property type="match status" value="1"/>
</dbReference>
<dbReference type="EC" id="5.6.2.3" evidence="1"/>
<keyword evidence="1" id="KW-0227">DNA damage</keyword>
<dbReference type="GO" id="GO:0043139">
    <property type="term" value="F:5'-3' DNA helicase activity"/>
    <property type="evidence" value="ECO:0007669"/>
    <property type="project" value="UniProtKB-EC"/>
</dbReference>
<sequence length="941" mass="108275">MNVRRRQFDLPESRSEIAAVFYGTDPPFNVDLKLYPRAVGAAADEQQAGTPMDRRHELKNLHPMSDPLVYPLLFPYGDDGWSIGLRHADRRITMREFYRYTIQCRDTFSALHNGGKLFQQYLVDAWVRVETDYLWYIRQHHQNYRYAASEAVRRVIAAHPDNANRGGPRQMQRLYLDAMAVVARHGKPDLFLTLTCNPQWPEIRDNLEYQQKPENRPDFICRVFKIKLTEFLDDLIHKQLYGIVRNYHYVIEFQKRGLLHAHIVITFIADDRIRSTEQVDGIVSAVIRDQRTQPELYELVARFQIHRPCGSLDPPAPQAEGARNSSQKSMHRIVYLALQQTIAPNTNGRTTYHTHINFEVVRSVESLRYLYKYVTKGHDCITIRQDEEGDEVAAAGAAGQRERIVIDEVRNYLDYRYVSSMEATWRLLEFPLHGRSHAVIVLPVHLPGRQNITFGVEDDVEELEARLAKRTKLEALAEVTPTAANRELYFLRLLLRHVPGASSFEDLRTVNGTLLGTFREACDAMNLLRHPDEYDRCLQEAALQRHPAQMRRLFALIICIMTDEMIDTIPILWQRHRDRLIEDYLHRGISRRDALTSCIRYIDDILRRNLADLDAERLGIVVDVGVDDAGINIRNNDDDDDMEDIDIDHFLTYTPEALNPEQAKIFLRIVRVVCTRTGTVLPEIQLRRVPVLSVAWTGIAATLLIGGKTAHRAFRLPIHLSETSSVGCPLEHRESQNLQRIDLILWDEAPMTHRYAVETRVVPVAGRDDGRNMLRIWRKFSSSPSSNTSWAQSVHYRRFPQETRFWNEFTKLRLQTNMRTDGGNGEPLRELGGRSFDRWLLTLGEGKLPYATIEGYATVPSDLISIPQMFHSATIDDLISFVYPEGVNHKDVGNRAILCPTNAMVDTVNDFILRSVEGDEVSYVSVNECVDSGDDEFKIPD</sequence>
<dbReference type="GO" id="GO:0006281">
    <property type="term" value="P:DNA repair"/>
    <property type="evidence" value="ECO:0007669"/>
    <property type="project" value="UniProtKB-KW"/>
</dbReference>
<organism evidence="4 5">
    <name type="scientific">Exocentrus adspersus</name>
    <dbReference type="NCBI Taxonomy" id="1586481"/>
    <lineage>
        <taxon>Eukaryota</taxon>
        <taxon>Metazoa</taxon>
        <taxon>Ecdysozoa</taxon>
        <taxon>Arthropoda</taxon>
        <taxon>Hexapoda</taxon>
        <taxon>Insecta</taxon>
        <taxon>Pterygota</taxon>
        <taxon>Neoptera</taxon>
        <taxon>Endopterygota</taxon>
        <taxon>Coleoptera</taxon>
        <taxon>Polyphaga</taxon>
        <taxon>Cucujiformia</taxon>
        <taxon>Chrysomeloidea</taxon>
        <taxon>Cerambycidae</taxon>
        <taxon>Lamiinae</taxon>
        <taxon>Acanthocinini</taxon>
        <taxon>Exocentrus</taxon>
    </lineage>
</organism>
<dbReference type="Gene3D" id="3.40.50.300">
    <property type="entry name" value="P-loop containing nucleotide triphosphate hydrolases"/>
    <property type="match status" value="1"/>
</dbReference>
<keyword evidence="5" id="KW-1185">Reference proteome</keyword>
<keyword evidence="1" id="KW-0234">DNA repair</keyword>
<dbReference type="Pfam" id="PF05970">
    <property type="entry name" value="PIF1"/>
    <property type="match status" value="1"/>
</dbReference>
<keyword evidence="1" id="KW-0067">ATP-binding</keyword>
<keyword evidence="1" id="KW-0378">Hydrolase</keyword>
<dbReference type="PANTHER" id="PTHR10492:SF102">
    <property type="entry name" value="ATP-DEPENDENT DNA HELICASE"/>
    <property type="match status" value="1"/>
</dbReference>
<evidence type="ECO:0000313" key="4">
    <source>
        <dbReference type="EMBL" id="KAJ8911351.1"/>
    </source>
</evidence>